<evidence type="ECO:0000313" key="2">
    <source>
        <dbReference type="EMBL" id="KKN74464.1"/>
    </source>
</evidence>
<organism evidence="2">
    <name type="scientific">marine sediment metagenome</name>
    <dbReference type="NCBI Taxonomy" id="412755"/>
    <lineage>
        <taxon>unclassified sequences</taxon>
        <taxon>metagenomes</taxon>
        <taxon>ecological metagenomes</taxon>
    </lineage>
</organism>
<feature type="domain" description="DUF551" evidence="1">
    <location>
        <begin position="42"/>
        <end position="101"/>
    </location>
</feature>
<dbReference type="InterPro" id="IPR007539">
    <property type="entry name" value="DUF551"/>
</dbReference>
<protein>
    <recommendedName>
        <fullName evidence="1">DUF551 domain-containing protein</fullName>
    </recommendedName>
</protein>
<dbReference type="EMBL" id="LAZR01000326">
    <property type="protein sequence ID" value="KKN74464.1"/>
    <property type="molecule type" value="Genomic_DNA"/>
</dbReference>
<dbReference type="Pfam" id="PF04448">
    <property type="entry name" value="DUF551"/>
    <property type="match status" value="1"/>
</dbReference>
<reference evidence="2" key="1">
    <citation type="journal article" date="2015" name="Nature">
        <title>Complex archaea that bridge the gap between prokaryotes and eukaryotes.</title>
        <authorList>
            <person name="Spang A."/>
            <person name="Saw J.H."/>
            <person name="Jorgensen S.L."/>
            <person name="Zaremba-Niedzwiedzka K."/>
            <person name="Martijn J."/>
            <person name="Lind A.E."/>
            <person name="van Eijk R."/>
            <person name="Schleper C."/>
            <person name="Guy L."/>
            <person name="Ettema T.J."/>
        </authorList>
    </citation>
    <scope>NUCLEOTIDE SEQUENCE</scope>
</reference>
<name>A0A0F9T5L0_9ZZZZ</name>
<dbReference type="AlphaFoldDB" id="A0A0F9T5L0"/>
<accession>A0A0F9T5L0</accession>
<gene>
    <name evidence="2" type="ORF">LCGC14_0390840</name>
</gene>
<comment type="caution">
    <text evidence="2">The sequence shown here is derived from an EMBL/GenBank/DDBJ whole genome shotgun (WGS) entry which is preliminary data.</text>
</comment>
<sequence length="104" mass="12691">MSEWKKEFQYLLDRKILSRDELAYLFGQINSIIEAELKQHRWIPVSERLPEQKNSYCSAWVVARDKRTWTIAQYNYEYARWEKDHSPYDLSMEAITHWKPIILP</sequence>
<proteinExistence type="predicted"/>
<evidence type="ECO:0000259" key="1">
    <source>
        <dbReference type="Pfam" id="PF04448"/>
    </source>
</evidence>